<dbReference type="Pfam" id="PF14524">
    <property type="entry name" value="Wzt_C"/>
    <property type="match status" value="1"/>
</dbReference>
<dbReference type="SUPFAM" id="SSF52540">
    <property type="entry name" value="P-loop containing nucleoside triphosphate hydrolases"/>
    <property type="match status" value="1"/>
</dbReference>
<keyword evidence="3" id="KW-0547">Nucleotide-binding</keyword>
<organism evidence="6 7">
    <name type="scientific">Kushneria aurantia</name>
    <dbReference type="NCBI Taxonomy" id="504092"/>
    <lineage>
        <taxon>Bacteria</taxon>
        <taxon>Pseudomonadati</taxon>
        <taxon>Pseudomonadota</taxon>
        <taxon>Gammaproteobacteria</taxon>
        <taxon>Oceanospirillales</taxon>
        <taxon>Halomonadaceae</taxon>
        <taxon>Kushneria</taxon>
    </lineage>
</organism>
<dbReference type="InterPro" id="IPR029439">
    <property type="entry name" value="Wzt_C"/>
</dbReference>
<keyword evidence="4 6" id="KW-0067">ATP-binding</keyword>
<evidence type="ECO:0000256" key="3">
    <source>
        <dbReference type="ARBA" id="ARBA00022741"/>
    </source>
</evidence>
<name>A0ABV6FYX3_9GAMM</name>
<evidence type="ECO:0000313" key="6">
    <source>
        <dbReference type="EMBL" id="MFC0266597.1"/>
    </source>
</evidence>
<dbReference type="InterPro" id="IPR015860">
    <property type="entry name" value="ABC_transpr_TagH-like"/>
</dbReference>
<feature type="domain" description="ABC transporter" evidence="5">
    <location>
        <begin position="44"/>
        <end position="264"/>
    </location>
</feature>
<sequence length="466" mass="51520">MSSDHLTPAEQGQPVISLRHVAKSHFIYASPRERLKQFIVPRLQRRLGLEPRRYGHEFRALQDISFDIGRGETVGIIGRNGSGKSTLLQIICGTLSASGGEIHTSGRVAALLELGAGFDPEFTGRENVYLNASILGLSREETTARMDDILAFADIGDFIDQPVKTYSSGMYVRLAFAVIAHVDADVLVIDEALAVGDAFFVQKCMRFLRRFMKTGTVLFVSHDTSAVLSLCQRAIWLEQGCIVADDEPKTVTDQYLKAFFEAQQGTGSRVESGESRCEAPHEDMAPRDMRQDLINASPWRNDIQLFSFDPDAEHFGKGGATIESVRLTDRHGHPLAWVVGGEEVCLEVVARIEDNTFLESPILGFYIKDRLGQTLFGDNTYLSYHDAPPRGGPGDSLDAIFGFRMPTLPRGDYSISVAIAEGTQDEHVQHHWIHDALMFTSHSSSVTHGLVGLPIHDIRLKVRTPA</sequence>
<proteinExistence type="inferred from homology"/>
<dbReference type="InterPro" id="IPR003439">
    <property type="entry name" value="ABC_transporter-like_ATP-bd"/>
</dbReference>
<dbReference type="Proteomes" id="UP001589814">
    <property type="component" value="Unassembled WGS sequence"/>
</dbReference>
<dbReference type="PANTHER" id="PTHR46743">
    <property type="entry name" value="TEICHOIC ACIDS EXPORT ATP-BINDING PROTEIN TAGH"/>
    <property type="match status" value="1"/>
</dbReference>
<evidence type="ECO:0000259" key="5">
    <source>
        <dbReference type="PROSITE" id="PS50893"/>
    </source>
</evidence>
<dbReference type="SMART" id="SM00382">
    <property type="entry name" value="AAA"/>
    <property type="match status" value="1"/>
</dbReference>
<protein>
    <submittedName>
        <fullName evidence="6">ABC transporter ATP-binding protein</fullName>
    </submittedName>
</protein>
<dbReference type="InterPro" id="IPR050683">
    <property type="entry name" value="Bact_Polysacc_Export_ATP-bd"/>
</dbReference>
<reference evidence="6 7" key="1">
    <citation type="submission" date="2024-09" db="EMBL/GenBank/DDBJ databases">
        <authorList>
            <person name="Sun Q."/>
            <person name="Mori K."/>
        </authorList>
    </citation>
    <scope>NUCLEOTIDE SEQUENCE [LARGE SCALE GENOMIC DNA]</scope>
    <source>
        <strain evidence="6 7">CCM 7415</strain>
    </source>
</reference>
<evidence type="ECO:0000313" key="7">
    <source>
        <dbReference type="Proteomes" id="UP001589814"/>
    </source>
</evidence>
<accession>A0ABV6FYX3</accession>
<dbReference type="Gene3D" id="3.40.50.300">
    <property type="entry name" value="P-loop containing nucleotide triphosphate hydrolases"/>
    <property type="match status" value="1"/>
</dbReference>
<dbReference type="PROSITE" id="PS50893">
    <property type="entry name" value="ABC_TRANSPORTER_2"/>
    <property type="match status" value="1"/>
</dbReference>
<dbReference type="GO" id="GO:0005524">
    <property type="term" value="F:ATP binding"/>
    <property type="evidence" value="ECO:0007669"/>
    <property type="project" value="UniProtKB-KW"/>
</dbReference>
<dbReference type="Gene3D" id="2.70.50.60">
    <property type="entry name" value="abc- transporter (atp binding component) like domain"/>
    <property type="match status" value="1"/>
</dbReference>
<evidence type="ECO:0000256" key="1">
    <source>
        <dbReference type="ARBA" id="ARBA00005417"/>
    </source>
</evidence>
<dbReference type="PANTHER" id="PTHR46743:SF2">
    <property type="entry name" value="TEICHOIC ACIDS EXPORT ATP-BINDING PROTEIN TAGH"/>
    <property type="match status" value="1"/>
</dbReference>
<dbReference type="CDD" id="cd10147">
    <property type="entry name" value="Wzt_C-like"/>
    <property type="match status" value="1"/>
</dbReference>
<keyword evidence="7" id="KW-1185">Reference proteome</keyword>
<dbReference type="InterPro" id="IPR027417">
    <property type="entry name" value="P-loop_NTPase"/>
</dbReference>
<dbReference type="RefSeq" id="WP_019951342.1">
    <property type="nucleotide sequence ID" value="NZ_JBHLVX010000005.1"/>
</dbReference>
<gene>
    <name evidence="6" type="ORF">ACFFHW_01080</name>
</gene>
<dbReference type="CDD" id="cd03220">
    <property type="entry name" value="ABC_KpsT_Wzt"/>
    <property type="match status" value="1"/>
</dbReference>
<dbReference type="EMBL" id="JBHLVX010000005">
    <property type="protein sequence ID" value="MFC0266597.1"/>
    <property type="molecule type" value="Genomic_DNA"/>
</dbReference>
<evidence type="ECO:0000256" key="2">
    <source>
        <dbReference type="ARBA" id="ARBA00022448"/>
    </source>
</evidence>
<comment type="similarity">
    <text evidence="1">Belongs to the ABC transporter superfamily.</text>
</comment>
<keyword evidence="2" id="KW-0813">Transport</keyword>
<comment type="caution">
    <text evidence="6">The sequence shown here is derived from an EMBL/GenBank/DDBJ whole genome shotgun (WGS) entry which is preliminary data.</text>
</comment>
<dbReference type="Pfam" id="PF00005">
    <property type="entry name" value="ABC_tran"/>
    <property type="match status" value="1"/>
</dbReference>
<dbReference type="InterPro" id="IPR003593">
    <property type="entry name" value="AAA+_ATPase"/>
</dbReference>
<evidence type="ECO:0000256" key="4">
    <source>
        <dbReference type="ARBA" id="ARBA00022840"/>
    </source>
</evidence>